<sequence length="79" mass="9154">MKKGFILLATIMVLGCTNQKVVQYNTARLDNIEEYLRENKGVKASDNVDKLVEEGKIEYAEEYKSLEKEAEAWVENRQK</sequence>
<reference evidence="1 2" key="1">
    <citation type="submission" date="2014-01" db="EMBL/GenBank/DDBJ databases">
        <title>Comparative genomics of Fusobacterium necrophorum wild isolates.</title>
        <authorList>
            <person name="Kittichotirat W."/>
            <person name="Bumgarner R.E."/>
            <person name="Lawrence P."/>
        </authorList>
    </citation>
    <scope>NUCLEOTIDE SEQUENCE [LARGE SCALE GENOMIC DNA]</scope>
    <source>
        <strain evidence="1 2">BL</strain>
    </source>
</reference>
<dbReference type="EMBL" id="JAAC01000178">
    <property type="protein sequence ID" value="KDE61492.1"/>
    <property type="molecule type" value="Genomic_DNA"/>
</dbReference>
<evidence type="ECO:0008006" key="3">
    <source>
        <dbReference type="Google" id="ProtNLM"/>
    </source>
</evidence>
<proteinExistence type="predicted"/>
<dbReference type="RefSeq" id="WP_035933985.1">
    <property type="nucleotide sequence ID" value="NZ_JAAC01000178.1"/>
</dbReference>
<gene>
    <name evidence="1" type="ORF">FUSO3_09965</name>
</gene>
<protein>
    <recommendedName>
        <fullName evidence="3">Lipoprotein</fullName>
    </recommendedName>
</protein>
<accession>A0AB73BU34</accession>
<dbReference type="AlphaFoldDB" id="A0AB73BU34"/>
<dbReference type="Proteomes" id="UP000027473">
    <property type="component" value="Unassembled WGS sequence"/>
</dbReference>
<evidence type="ECO:0000313" key="1">
    <source>
        <dbReference type="EMBL" id="KDE61492.1"/>
    </source>
</evidence>
<organism evidence="1 2">
    <name type="scientific">Fusobacterium necrophorum BL</name>
    <dbReference type="NCBI Taxonomy" id="1441732"/>
    <lineage>
        <taxon>Bacteria</taxon>
        <taxon>Fusobacteriati</taxon>
        <taxon>Fusobacteriota</taxon>
        <taxon>Fusobacteriia</taxon>
        <taxon>Fusobacteriales</taxon>
        <taxon>Fusobacteriaceae</taxon>
        <taxon>Fusobacterium</taxon>
    </lineage>
</organism>
<dbReference type="PROSITE" id="PS51257">
    <property type="entry name" value="PROKAR_LIPOPROTEIN"/>
    <property type="match status" value="1"/>
</dbReference>
<name>A0AB73BU34_9FUSO</name>
<comment type="caution">
    <text evidence="1">The sequence shown here is derived from an EMBL/GenBank/DDBJ whole genome shotgun (WGS) entry which is preliminary data.</text>
</comment>
<evidence type="ECO:0000313" key="2">
    <source>
        <dbReference type="Proteomes" id="UP000027473"/>
    </source>
</evidence>